<dbReference type="SUPFAM" id="SSF63882">
    <property type="entry name" value="MoeA N-terminal region -like"/>
    <property type="match status" value="1"/>
</dbReference>
<dbReference type="NCBIfam" id="NF011067">
    <property type="entry name" value="PRK14497.1"/>
    <property type="match status" value="1"/>
</dbReference>
<dbReference type="Gene3D" id="2.170.190.11">
    <property type="entry name" value="Molybdopterin biosynthesis moea protein, domain 3"/>
    <property type="match status" value="1"/>
</dbReference>
<dbReference type="GO" id="GO:0006777">
    <property type="term" value="P:Mo-molybdopterin cofactor biosynthetic process"/>
    <property type="evidence" value="ECO:0007669"/>
    <property type="project" value="UniProtKB-KW"/>
</dbReference>
<feature type="domain" description="MoaB/Mog" evidence="3">
    <location>
        <begin position="182"/>
        <end position="319"/>
    </location>
</feature>
<dbReference type="SUPFAM" id="SSF53218">
    <property type="entry name" value="Molybdenum cofactor biosynthesis proteins"/>
    <property type="match status" value="1"/>
</dbReference>
<dbReference type="NCBIfam" id="TIGR00177">
    <property type="entry name" value="molyb_syn"/>
    <property type="match status" value="1"/>
</dbReference>
<dbReference type="InterPro" id="IPR038987">
    <property type="entry name" value="MoeA-like"/>
</dbReference>
<dbReference type="Gene3D" id="3.40.980.10">
    <property type="entry name" value="MoaB/Mog-like domain"/>
    <property type="match status" value="1"/>
</dbReference>
<dbReference type="Pfam" id="PF00994">
    <property type="entry name" value="MoCF_biosynth"/>
    <property type="match status" value="1"/>
</dbReference>
<dbReference type="InterPro" id="IPR008284">
    <property type="entry name" value="MoCF_biosynth_CS"/>
</dbReference>
<dbReference type="GO" id="GO:0005737">
    <property type="term" value="C:cytoplasm"/>
    <property type="evidence" value="ECO:0007669"/>
    <property type="project" value="TreeGrafter"/>
</dbReference>
<name>A0A031LTG3_9CREN</name>
<proteinExistence type="predicted"/>
<dbReference type="InterPro" id="IPR001453">
    <property type="entry name" value="MoaB/Mog_dom"/>
</dbReference>
<comment type="caution">
    <text evidence="4">The sequence shown here is derived from an EMBL/GenBank/DDBJ whole genome shotgun (WGS) entry which is preliminary data.</text>
</comment>
<dbReference type="OrthoDB" id="31371at2157"/>
<comment type="pathway">
    <text evidence="1">Cofactor biosynthesis; molybdopterin biosynthesis.</text>
</comment>
<dbReference type="STRING" id="1160895.CM19_02875"/>
<dbReference type="AlphaFoldDB" id="A0A031LTG3"/>
<evidence type="ECO:0000313" key="5">
    <source>
        <dbReference type="Proteomes" id="UP000024332"/>
    </source>
</evidence>
<keyword evidence="5" id="KW-1185">Reference proteome</keyword>
<dbReference type="GO" id="GO:0061599">
    <property type="term" value="F:molybdopterin molybdotransferase activity"/>
    <property type="evidence" value="ECO:0007669"/>
    <property type="project" value="TreeGrafter"/>
</dbReference>
<keyword evidence="2" id="KW-0501">Molybdenum cofactor biosynthesis</keyword>
<dbReference type="Pfam" id="PF03453">
    <property type="entry name" value="MoeA_N"/>
    <property type="match status" value="1"/>
</dbReference>
<dbReference type="Proteomes" id="UP000024332">
    <property type="component" value="Unassembled WGS sequence"/>
</dbReference>
<dbReference type="UniPathway" id="UPA00344"/>
<evidence type="ECO:0000313" key="4">
    <source>
        <dbReference type="EMBL" id="EZQ10794.1"/>
    </source>
</evidence>
<dbReference type="EMBL" id="JFZT01000019">
    <property type="protein sequence ID" value="EZQ10794.1"/>
    <property type="molecule type" value="Genomic_DNA"/>
</dbReference>
<evidence type="ECO:0000256" key="1">
    <source>
        <dbReference type="ARBA" id="ARBA00005046"/>
    </source>
</evidence>
<dbReference type="InterPro" id="IPR036688">
    <property type="entry name" value="MoeA_C_domain_IV_sf"/>
</dbReference>
<dbReference type="PANTHER" id="PTHR10192:SF5">
    <property type="entry name" value="GEPHYRIN"/>
    <property type="match status" value="1"/>
</dbReference>
<dbReference type="SMART" id="SM00852">
    <property type="entry name" value="MoCF_biosynth"/>
    <property type="match status" value="1"/>
</dbReference>
<dbReference type="InterPro" id="IPR036135">
    <property type="entry name" value="MoeA_linker/N_sf"/>
</dbReference>
<dbReference type="InterPro" id="IPR036425">
    <property type="entry name" value="MoaB/Mog-like_dom_sf"/>
</dbReference>
<dbReference type="PROSITE" id="PS01079">
    <property type="entry name" value="MOCF_BIOSYNTHESIS_2"/>
    <property type="match status" value="1"/>
</dbReference>
<dbReference type="Pfam" id="PF03454">
    <property type="entry name" value="MoeA_C"/>
    <property type="match status" value="1"/>
</dbReference>
<evidence type="ECO:0000256" key="2">
    <source>
        <dbReference type="ARBA" id="ARBA00023150"/>
    </source>
</evidence>
<dbReference type="InterPro" id="IPR005111">
    <property type="entry name" value="MoeA_C_domain_IV"/>
</dbReference>
<organism evidence="4 5">
    <name type="scientific">Candidatus Acidianus copahuensis</name>
    <dbReference type="NCBI Taxonomy" id="1160895"/>
    <lineage>
        <taxon>Archaea</taxon>
        <taxon>Thermoproteota</taxon>
        <taxon>Thermoprotei</taxon>
        <taxon>Sulfolobales</taxon>
        <taxon>Sulfolobaceae</taxon>
        <taxon>Acidianus</taxon>
    </lineage>
</organism>
<dbReference type="SUPFAM" id="SSF63867">
    <property type="entry name" value="MoeA C-terminal domain-like"/>
    <property type="match status" value="1"/>
</dbReference>
<gene>
    <name evidence="4" type="ORF">CM19_02875</name>
</gene>
<dbReference type="RefSeq" id="WP_048098898.1">
    <property type="nucleotide sequence ID" value="NZ_JFZT01000019.1"/>
</dbReference>
<reference evidence="4 5" key="1">
    <citation type="submission" date="2014-03" db="EMBL/GenBank/DDBJ databases">
        <title>Draft genome sequence of the novel thermoacidophilic archaea Acidianus copahuensis ALE1 strain, isolated from Copahue volcanic area in Neuquen Argentina.</title>
        <authorList>
            <person name="Urbieta M.S."/>
            <person name="Rascovan N."/>
            <person name="Castro C."/>
            <person name="Revale S."/>
            <person name="Giaveno M.A."/>
            <person name="Vazquez M.P."/>
            <person name="Donati E.R."/>
        </authorList>
    </citation>
    <scope>NUCLEOTIDE SEQUENCE [LARGE SCALE GENOMIC DNA]</scope>
    <source>
        <strain evidence="4 5">ALE1</strain>
    </source>
</reference>
<protein>
    <submittedName>
        <fullName evidence="4">Molybdopterin biosynthesis protein MoeA</fullName>
    </submittedName>
</protein>
<dbReference type="PANTHER" id="PTHR10192">
    <property type="entry name" value="MOLYBDOPTERIN BIOSYNTHESIS PROTEIN"/>
    <property type="match status" value="1"/>
</dbReference>
<dbReference type="InterPro" id="IPR005110">
    <property type="entry name" value="MoeA_linker/N"/>
</dbReference>
<evidence type="ECO:0000259" key="3">
    <source>
        <dbReference type="SMART" id="SM00852"/>
    </source>
</evidence>
<dbReference type="Gene3D" id="3.90.105.10">
    <property type="entry name" value="Molybdopterin biosynthesis moea protein, domain 2"/>
    <property type="match status" value="1"/>
</dbReference>
<dbReference type="CDD" id="cd00887">
    <property type="entry name" value="MoeA"/>
    <property type="match status" value="1"/>
</dbReference>
<dbReference type="Gene3D" id="2.40.340.10">
    <property type="entry name" value="MoeA, C-terminal, domain IV"/>
    <property type="match status" value="1"/>
</dbReference>
<sequence length="537" mass="59078">MRAILPDNSLLSVEEALSKFVQEMPPKREIIEVKIDNALGLVAAEDIWSNIDLPPFSRSTVDGFAVKSSDTPGSFKIIGKIGIGEAKELRIEKGVAVEVDTGSILPYGADAVVKIEDTRVNNNIFFIDKKIPFGLNVAWVGSDINRNSIIVREGNKITPEIISLLASTGISEIKVFRPPKIYIVSTGNELISSGEELSIGKIFESNSYYLSAVLRKDGFIPVGREVVKDSKIEIWDAINRGLEKADVVLITGGTSAGEKDYVHQIIREKGKIVVHGLRIKPGKPAILGIIEGKPVFGIPGNAVATIMIYGKLIRNYLSQMVGERTYEEESTIARLLLPVKADSKRFTYIPVFLVDGYAIPVRFESYMIGTFTLADGYIALNPGEEKAEDEEVKVILNSKEKDPVILGEEDPRLMNLPFRKILLGSYPACKALEKGIGDILVISSFTCNPEKYNFSISRKIVSNGTGDEIGYDDWIGISKIVKNPSVKLKSPSTAPYFLGRAKVIAPEGYITGEEINTETLYIIVKKGKEKFLEGIFR</sequence>
<accession>A0A031LTG3</accession>